<protein>
    <submittedName>
        <fullName evidence="2">Uncharacterized protein</fullName>
    </submittedName>
</protein>
<gene>
    <name evidence="2" type="ORF">BWZ43_18965</name>
</gene>
<feature type="transmembrane region" description="Helical" evidence="1">
    <location>
        <begin position="6"/>
        <end position="22"/>
    </location>
</feature>
<accession>A0A8E2IBD9</accession>
<dbReference type="EMBL" id="MTLA01000262">
    <property type="protein sequence ID" value="OOP66826.1"/>
    <property type="molecule type" value="Genomic_DNA"/>
</dbReference>
<keyword evidence="1" id="KW-1133">Transmembrane helix</keyword>
<feature type="transmembrane region" description="Helical" evidence="1">
    <location>
        <begin position="67"/>
        <end position="88"/>
    </location>
</feature>
<reference evidence="2 3" key="1">
    <citation type="submission" date="2017-01" db="EMBL/GenBank/DDBJ databases">
        <title>Draft genome sequence of Bacillus oleronius.</title>
        <authorList>
            <person name="Allam M."/>
        </authorList>
    </citation>
    <scope>NUCLEOTIDE SEQUENCE [LARGE SCALE GENOMIC DNA]</scope>
    <source>
        <strain evidence="2 3">DSM 9356</strain>
    </source>
</reference>
<organism evidence="2 3">
    <name type="scientific">Heyndrickxia oleronia</name>
    <dbReference type="NCBI Taxonomy" id="38875"/>
    <lineage>
        <taxon>Bacteria</taxon>
        <taxon>Bacillati</taxon>
        <taxon>Bacillota</taxon>
        <taxon>Bacilli</taxon>
        <taxon>Bacillales</taxon>
        <taxon>Bacillaceae</taxon>
        <taxon>Heyndrickxia</taxon>
    </lineage>
</organism>
<feature type="transmembrane region" description="Helical" evidence="1">
    <location>
        <begin position="34"/>
        <end position="55"/>
    </location>
</feature>
<evidence type="ECO:0000313" key="3">
    <source>
        <dbReference type="Proteomes" id="UP000189761"/>
    </source>
</evidence>
<evidence type="ECO:0000313" key="2">
    <source>
        <dbReference type="EMBL" id="OOP66826.1"/>
    </source>
</evidence>
<proteinExistence type="predicted"/>
<name>A0A8E2IBD9_9BACI</name>
<dbReference type="AlphaFoldDB" id="A0A8E2IBD9"/>
<dbReference type="RefSeq" id="WP_071975651.1">
    <property type="nucleotide sequence ID" value="NZ_CP065424.1"/>
</dbReference>
<dbReference type="Proteomes" id="UP000189761">
    <property type="component" value="Unassembled WGS sequence"/>
</dbReference>
<evidence type="ECO:0000256" key="1">
    <source>
        <dbReference type="SAM" id="Phobius"/>
    </source>
</evidence>
<comment type="caution">
    <text evidence="2">The sequence shown here is derived from an EMBL/GenBank/DDBJ whole genome shotgun (WGS) entry which is preliminary data.</text>
</comment>
<sequence length="101" mass="11943">MFLTYFGVVTLAFFLTLGWSIFRLRQFEIYRKPLIEGTLINFTIHILGCVWWIVINRNQTYFIVPGIIYYVLSVSIIQTINWNLLSLLKPKGIQHFMKGKI</sequence>
<keyword evidence="1" id="KW-0472">Membrane</keyword>
<keyword evidence="1" id="KW-0812">Transmembrane</keyword>
<keyword evidence="3" id="KW-1185">Reference proteome</keyword>